<dbReference type="Pfam" id="PF00356">
    <property type="entry name" value="LacI"/>
    <property type="match status" value="1"/>
</dbReference>
<comment type="caution">
    <text evidence="6">The sequence shown here is derived from an EMBL/GenBank/DDBJ whole genome shotgun (WGS) entry which is preliminary data.</text>
</comment>
<keyword evidence="2" id="KW-0805">Transcription regulation</keyword>
<keyword evidence="4" id="KW-0804">Transcription</keyword>
<dbReference type="GO" id="GO:0003700">
    <property type="term" value="F:DNA-binding transcription factor activity"/>
    <property type="evidence" value="ECO:0007669"/>
    <property type="project" value="TreeGrafter"/>
</dbReference>
<dbReference type="PROSITE" id="PS00356">
    <property type="entry name" value="HTH_LACI_1"/>
    <property type="match status" value="1"/>
</dbReference>
<dbReference type="InterPro" id="IPR000843">
    <property type="entry name" value="HTH_LacI"/>
</dbReference>
<dbReference type="SUPFAM" id="SSF47413">
    <property type="entry name" value="lambda repressor-like DNA-binding domains"/>
    <property type="match status" value="1"/>
</dbReference>
<evidence type="ECO:0000256" key="4">
    <source>
        <dbReference type="ARBA" id="ARBA00023163"/>
    </source>
</evidence>
<protein>
    <submittedName>
        <fullName evidence="6">Catabolite repressor/activator</fullName>
    </submittedName>
</protein>
<dbReference type="Gene3D" id="3.40.50.2300">
    <property type="match status" value="2"/>
</dbReference>
<keyword evidence="7" id="KW-1185">Reference proteome</keyword>
<dbReference type="SUPFAM" id="SSF53822">
    <property type="entry name" value="Periplasmic binding protein-like I"/>
    <property type="match status" value="1"/>
</dbReference>
<organism evidence="6 7">
    <name type="scientific">Vreelandella populi</name>
    <dbReference type="NCBI Taxonomy" id="2498858"/>
    <lineage>
        <taxon>Bacteria</taxon>
        <taxon>Pseudomonadati</taxon>
        <taxon>Pseudomonadota</taxon>
        <taxon>Gammaproteobacteria</taxon>
        <taxon>Oceanospirillales</taxon>
        <taxon>Halomonadaceae</taxon>
        <taxon>Vreelandella</taxon>
    </lineage>
</organism>
<dbReference type="PANTHER" id="PTHR30146">
    <property type="entry name" value="LACI-RELATED TRANSCRIPTIONAL REPRESSOR"/>
    <property type="match status" value="1"/>
</dbReference>
<evidence type="ECO:0000259" key="5">
    <source>
        <dbReference type="PROSITE" id="PS50932"/>
    </source>
</evidence>
<evidence type="ECO:0000256" key="1">
    <source>
        <dbReference type="ARBA" id="ARBA00022491"/>
    </source>
</evidence>
<dbReference type="InterPro" id="IPR001761">
    <property type="entry name" value="Peripla_BP/Lac1_sug-bd_dom"/>
</dbReference>
<dbReference type="Proteomes" id="UP000286912">
    <property type="component" value="Unassembled WGS sequence"/>
</dbReference>
<dbReference type="NCBIfam" id="NF008452">
    <property type="entry name" value="PRK11303.1"/>
    <property type="match status" value="1"/>
</dbReference>
<dbReference type="GO" id="GO:0000976">
    <property type="term" value="F:transcription cis-regulatory region binding"/>
    <property type="evidence" value="ECO:0007669"/>
    <property type="project" value="TreeGrafter"/>
</dbReference>
<dbReference type="RefSeq" id="WP_126950055.1">
    <property type="nucleotide sequence ID" value="NZ_RZHD01000002.1"/>
</dbReference>
<evidence type="ECO:0000313" key="6">
    <source>
        <dbReference type="EMBL" id="RUR49406.1"/>
    </source>
</evidence>
<dbReference type="EMBL" id="RZHD01000002">
    <property type="protein sequence ID" value="RUR49406.1"/>
    <property type="molecule type" value="Genomic_DNA"/>
</dbReference>
<feature type="domain" description="HTH lacI-type" evidence="5">
    <location>
        <begin position="1"/>
        <end position="58"/>
    </location>
</feature>
<dbReference type="OrthoDB" id="7055227at2"/>
<dbReference type="PROSITE" id="PS50932">
    <property type="entry name" value="HTH_LACI_2"/>
    <property type="match status" value="1"/>
</dbReference>
<keyword evidence="1" id="KW-0678">Repressor</keyword>
<proteinExistence type="predicted"/>
<keyword evidence="3" id="KW-0238">DNA-binding</keyword>
<dbReference type="Pfam" id="PF00532">
    <property type="entry name" value="Peripla_BP_1"/>
    <property type="match status" value="1"/>
</dbReference>
<evidence type="ECO:0000256" key="3">
    <source>
        <dbReference type="ARBA" id="ARBA00023125"/>
    </source>
</evidence>
<sequence length="326" mass="36084">MTLADIARLAGVSRTTASYVINGQAEQRRISAATIEKVMAVVRQHQYQIDPQAAALRRGASRLLGLIVPDLENISYARLAKRLERGAREQGYRLLIVSSDDCAQSERALALALRAQRCEVLITASCLSDDDPFYVDLANDGWAIVGVDRGLDRQYFVSVVSDDYDAAEKLTRSVLNENTRRVAWLDAMPGLSISRERRAGFKAALKEQGIEAVCLSAERYERSEAMALAQQLLDEPEDVDALVTASYTLMEGVFDAFLERGGLSKHIRLATFGDHRLLDFLPEPVNSVLQDYDQIAALTLNSVLEAAQGSRSVGQRVVKRHLFKRA</sequence>
<gene>
    <name evidence="6" type="ORF">ELY37_01520</name>
</gene>
<name>A0A3S1EAG9_9GAMM</name>
<dbReference type="SMART" id="SM00354">
    <property type="entry name" value="HTH_LACI"/>
    <property type="match status" value="1"/>
</dbReference>
<dbReference type="InterPro" id="IPR028082">
    <property type="entry name" value="Peripla_BP_I"/>
</dbReference>
<dbReference type="InterPro" id="IPR010982">
    <property type="entry name" value="Lambda_DNA-bd_dom_sf"/>
</dbReference>
<dbReference type="PANTHER" id="PTHR30146:SF45">
    <property type="entry name" value="CATABOLITE REPRESSOR_ACTIVATOR"/>
    <property type="match status" value="1"/>
</dbReference>
<dbReference type="Gene3D" id="1.10.260.40">
    <property type="entry name" value="lambda repressor-like DNA-binding domains"/>
    <property type="match status" value="1"/>
</dbReference>
<evidence type="ECO:0000313" key="7">
    <source>
        <dbReference type="Proteomes" id="UP000286912"/>
    </source>
</evidence>
<dbReference type="FunFam" id="1.10.260.40:FF:000008">
    <property type="entry name" value="Fructose repressor (Catabolite repressor/activator)"/>
    <property type="match status" value="1"/>
</dbReference>
<accession>A0A3S1EAG9</accession>
<dbReference type="CDD" id="cd01392">
    <property type="entry name" value="HTH_LacI"/>
    <property type="match status" value="1"/>
</dbReference>
<evidence type="ECO:0000256" key="2">
    <source>
        <dbReference type="ARBA" id="ARBA00023015"/>
    </source>
</evidence>
<reference evidence="6 7" key="1">
    <citation type="submission" date="2018-12" db="EMBL/GenBank/DDBJ databases">
        <title>three novel Halomonas strain isolated from plants.</title>
        <authorList>
            <person name="Sun C."/>
        </authorList>
    </citation>
    <scope>NUCLEOTIDE SEQUENCE [LARGE SCALE GENOMIC DNA]</scope>
    <source>
        <strain evidence="6 7">RC</strain>
    </source>
</reference>
<dbReference type="AlphaFoldDB" id="A0A3S1EAG9"/>